<dbReference type="InterPro" id="IPR009057">
    <property type="entry name" value="Homeodomain-like_sf"/>
</dbReference>
<dbReference type="Pfam" id="PF14526">
    <property type="entry name" value="Cass2"/>
    <property type="match status" value="1"/>
</dbReference>
<dbReference type="Pfam" id="PF12833">
    <property type="entry name" value="HTH_18"/>
    <property type="match status" value="1"/>
</dbReference>
<accession>A0A5M9WSF8</accession>
<evidence type="ECO:0000256" key="2">
    <source>
        <dbReference type="ARBA" id="ARBA00023125"/>
    </source>
</evidence>
<dbReference type="SUPFAM" id="SSF55136">
    <property type="entry name" value="Probable bacterial effector-binding domain"/>
    <property type="match status" value="1"/>
</dbReference>
<dbReference type="SUPFAM" id="SSF46689">
    <property type="entry name" value="Homeodomain-like"/>
    <property type="match status" value="2"/>
</dbReference>
<dbReference type="InterPro" id="IPR011256">
    <property type="entry name" value="Reg_factor_effector_dom_sf"/>
</dbReference>
<dbReference type="GO" id="GO:0003700">
    <property type="term" value="F:DNA-binding transcription factor activity"/>
    <property type="evidence" value="ECO:0007669"/>
    <property type="project" value="InterPro"/>
</dbReference>
<dbReference type="PRINTS" id="PR00032">
    <property type="entry name" value="HTHARAC"/>
</dbReference>
<dbReference type="PROSITE" id="PS00041">
    <property type="entry name" value="HTH_ARAC_FAMILY_1"/>
    <property type="match status" value="1"/>
</dbReference>
<dbReference type="EMBL" id="RIAS01000005">
    <property type="protein sequence ID" value="KAA8784577.1"/>
    <property type="molecule type" value="Genomic_DNA"/>
</dbReference>
<dbReference type="PANTHER" id="PTHR47504">
    <property type="entry name" value="RIGHT ORIGIN-BINDING PROTEIN"/>
    <property type="match status" value="1"/>
</dbReference>
<reference evidence="5 6" key="1">
    <citation type="journal article" date="2019" name="J. Ind. Microbiol. Biotechnol.">
        <title>Paenibacillus amylolyticus 27C64 has a diverse set of carbohydrate-active enzymes and complete pectin deconstruction system.</title>
        <authorList>
            <person name="Keggi C."/>
            <person name="Doran-Peterson J."/>
        </authorList>
    </citation>
    <scope>NUCLEOTIDE SEQUENCE [LARGE SCALE GENOMIC DNA]</scope>
    <source>
        <strain evidence="5 6">27C64</strain>
    </source>
</reference>
<dbReference type="OrthoDB" id="9801123at2"/>
<dbReference type="PANTHER" id="PTHR47504:SF5">
    <property type="entry name" value="RIGHT ORIGIN-BINDING PROTEIN"/>
    <property type="match status" value="1"/>
</dbReference>
<sequence length="301" mass="34769">MEIFKLLHQSIDYVERHLHSPIEIEDIARAGMSSKYHFQRMFHAVTGVTVTQYVRNRRLTLAAQELAGTNCKVIDVALKYGYDSPAAFTKAFQRMHGVTPLEAKKMNVKLKAFPRISFQIQVRGESEMNYRIVEEKGSIVFGKSVLIHEDAYKEVPVFVEGIWKDGTHAQILELLERPDGTLLYGYHYDFAEDGSKRYLMGAEVPEGIQVSDEFTVLHIPDQTYAVFDSGGKMADDVEIDLSILNVWKRIYTEWFPSTSFEQVEGPCIEKYYWVDDQHQNFITEVWIPVRKIAEGIKRFKK</sequence>
<evidence type="ECO:0000256" key="1">
    <source>
        <dbReference type="ARBA" id="ARBA00023015"/>
    </source>
</evidence>
<dbReference type="Proteomes" id="UP000323664">
    <property type="component" value="Unassembled WGS sequence"/>
</dbReference>
<evidence type="ECO:0000256" key="3">
    <source>
        <dbReference type="ARBA" id="ARBA00023163"/>
    </source>
</evidence>
<dbReference type="GO" id="GO:0043565">
    <property type="term" value="F:sequence-specific DNA binding"/>
    <property type="evidence" value="ECO:0007669"/>
    <property type="project" value="InterPro"/>
</dbReference>
<dbReference type="Gene3D" id="1.10.10.60">
    <property type="entry name" value="Homeodomain-like"/>
    <property type="match status" value="2"/>
</dbReference>
<evidence type="ECO:0000313" key="5">
    <source>
        <dbReference type="EMBL" id="KAA8784577.1"/>
    </source>
</evidence>
<dbReference type="PROSITE" id="PS01124">
    <property type="entry name" value="HTH_ARAC_FAMILY_2"/>
    <property type="match status" value="1"/>
</dbReference>
<gene>
    <name evidence="5" type="ORF">EC604_12045</name>
</gene>
<name>A0A5M9WSF8_PAEAM</name>
<dbReference type="InterPro" id="IPR010499">
    <property type="entry name" value="AraC_E-bd"/>
</dbReference>
<dbReference type="InterPro" id="IPR020449">
    <property type="entry name" value="Tscrpt_reg_AraC-type_HTH"/>
</dbReference>
<dbReference type="InterPro" id="IPR018062">
    <property type="entry name" value="HTH_AraC-typ_CS"/>
</dbReference>
<comment type="caution">
    <text evidence="5">The sequence shown here is derived from an EMBL/GenBank/DDBJ whole genome shotgun (WGS) entry which is preliminary data.</text>
</comment>
<dbReference type="SMART" id="SM00342">
    <property type="entry name" value="HTH_ARAC"/>
    <property type="match status" value="1"/>
</dbReference>
<dbReference type="InterPro" id="IPR029441">
    <property type="entry name" value="Cass2"/>
</dbReference>
<dbReference type="InterPro" id="IPR018060">
    <property type="entry name" value="HTH_AraC"/>
</dbReference>
<keyword evidence="3" id="KW-0804">Transcription</keyword>
<evidence type="ECO:0000313" key="6">
    <source>
        <dbReference type="Proteomes" id="UP000323664"/>
    </source>
</evidence>
<dbReference type="SMART" id="SM00871">
    <property type="entry name" value="AraC_E_bind"/>
    <property type="match status" value="1"/>
</dbReference>
<dbReference type="InterPro" id="IPR050959">
    <property type="entry name" value="MarA-like"/>
</dbReference>
<protein>
    <submittedName>
        <fullName evidence="5">AraC family transcriptional regulator</fullName>
    </submittedName>
</protein>
<keyword evidence="1" id="KW-0805">Transcription regulation</keyword>
<organism evidence="5 6">
    <name type="scientific">Paenibacillus amylolyticus</name>
    <dbReference type="NCBI Taxonomy" id="1451"/>
    <lineage>
        <taxon>Bacteria</taxon>
        <taxon>Bacillati</taxon>
        <taxon>Bacillota</taxon>
        <taxon>Bacilli</taxon>
        <taxon>Bacillales</taxon>
        <taxon>Paenibacillaceae</taxon>
        <taxon>Paenibacillus</taxon>
    </lineage>
</organism>
<proteinExistence type="predicted"/>
<dbReference type="AlphaFoldDB" id="A0A5M9WSF8"/>
<dbReference type="Gene3D" id="3.20.80.10">
    <property type="entry name" value="Regulatory factor, effector binding domain"/>
    <property type="match status" value="1"/>
</dbReference>
<feature type="domain" description="HTH araC/xylS-type" evidence="4">
    <location>
        <begin position="8"/>
        <end position="106"/>
    </location>
</feature>
<evidence type="ECO:0000259" key="4">
    <source>
        <dbReference type="PROSITE" id="PS01124"/>
    </source>
</evidence>
<keyword evidence="2" id="KW-0238">DNA-binding</keyword>